<organism evidence="1">
    <name type="scientific">Rhizophora mucronata</name>
    <name type="common">Asiatic mangrove</name>
    <dbReference type="NCBI Taxonomy" id="61149"/>
    <lineage>
        <taxon>Eukaryota</taxon>
        <taxon>Viridiplantae</taxon>
        <taxon>Streptophyta</taxon>
        <taxon>Embryophyta</taxon>
        <taxon>Tracheophyta</taxon>
        <taxon>Spermatophyta</taxon>
        <taxon>Magnoliopsida</taxon>
        <taxon>eudicotyledons</taxon>
        <taxon>Gunneridae</taxon>
        <taxon>Pentapetalae</taxon>
        <taxon>rosids</taxon>
        <taxon>fabids</taxon>
        <taxon>Malpighiales</taxon>
        <taxon>Rhizophoraceae</taxon>
        <taxon>Rhizophora</taxon>
    </lineage>
</organism>
<sequence length="34" mass="4109">MALFCKVQKHKQIKIFLQENHVNKKKDSKKVQKL</sequence>
<dbReference type="AlphaFoldDB" id="A0A2P2MQ96"/>
<accession>A0A2P2MQ96</accession>
<protein>
    <submittedName>
        <fullName evidence="1">Uncharacterized protein</fullName>
    </submittedName>
</protein>
<name>A0A2P2MQ96_RHIMU</name>
<evidence type="ECO:0000313" key="1">
    <source>
        <dbReference type="EMBL" id="MBX32394.1"/>
    </source>
</evidence>
<proteinExistence type="predicted"/>
<dbReference type="EMBL" id="GGEC01051910">
    <property type="protein sequence ID" value="MBX32394.1"/>
    <property type="molecule type" value="Transcribed_RNA"/>
</dbReference>
<reference evidence="1" key="1">
    <citation type="submission" date="2018-02" db="EMBL/GenBank/DDBJ databases">
        <title>Rhizophora mucronata_Transcriptome.</title>
        <authorList>
            <person name="Meera S.P."/>
            <person name="Sreeshan A."/>
            <person name="Augustine A."/>
        </authorList>
    </citation>
    <scope>NUCLEOTIDE SEQUENCE</scope>
    <source>
        <tissue evidence="1">Leaf</tissue>
    </source>
</reference>